<evidence type="ECO:0000256" key="1">
    <source>
        <dbReference type="SAM" id="MobiDB-lite"/>
    </source>
</evidence>
<feature type="compositionally biased region" description="Basic and acidic residues" evidence="1">
    <location>
        <begin position="1"/>
        <end position="10"/>
    </location>
</feature>
<evidence type="ECO:0000313" key="3">
    <source>
        <dbReference type="EMBL" id="SHE25213.1"/>
    </source>
</evidence>
<dbReference type="AlphaFoldDB" id="A0A1M4RZ05"/>
<accession>A0A1M4RZ05</accession>
<dbReference type="EMBL" id="FQTT01000010">
    <property type="protein sequence ID" value="SHE25213.1"/>
    <property type="molecule type" value="Genomic_DNA"/>
</dbReference>
<evidence type="ECO:0000313" key="4">
    <source>
        <dbReference type="Proteomes" id="UP000184291"/>
    </source>
</evidence>
<protein>
    <submittedName>
        <fullName evidence="3">Uncharacterized protein</fullName>
    </submittedName>
</protein>
<keyword evidence="2" id="KW-1133">Transmembrane helix</keyword>
<reference evidence="4" key="1">
    <citation type="submission" date="2016-09" db="EMBL/GenBank/DDBJ databases">
        <authorList>
            <person name="Strepis N."/>
        </authorList>
    </citation>
    <scope>NUCLEOTIDE SEQUENCE [LARGE SCALE GENOMIC DNA]</scope>
</reference>
<keyword evidence="2" id="KW-0812">Transmembrane</keyword>
<feature type="region of interest" description="Disordered" evidence="1">
    <location>
        <begin position="145"/>
        <end position="165"/>
    </location>
</feature>
<gene>
    <name evidence="3" type="ORF">ACGLYG10_1429</name>
</gene>
<feature type="transmembrane region" description="Helical" evidence="2">
    <location>
        <begin position="114"/>
        <end position="139"/>
    </location>
</feature>
<keyword evidence="4" id="KW-1185">Reference proteome</keyword>
<feature type="transmembrane region" description="Helical" evidence="2">
    <location>
        <begin position="90"/>
        <end position="108"/>
    </location>
</feature>
<feature type="region of interest" description="Disordered" evidence="1">
    <location>
        <begin position="1"/>
        <end position="33"/>
    </location>
</feature>
<dbReference type="Proteomes" id="UP000184291">
    <property type="component" value="Unassembled WGS sequence"/>
</dbReference>
<name>A0A1M4RZ05_9ACTO</name>
<sequence>MSSRDSESRPHSAPVPPTAAQPALPEGEGPDDAVIDAYEQLTTGDIQQADDVPTYASHEEIAEKVDQLEVDRRAQANELRYEFFDFGVKSAYVCVLTSAGVSTWMAATDKMTDTIAVAFITGLAVEVLGITAIIAKYLFPDKQKEDAERDGTSAKRRYGGLLRGE</sequence>
<evidence type="ECO:0000256" key="2">
    <source>
        <dbReference type="SAM" id="Phobius"/>
    </source>
</evidence>
<proteinExistence type="predicted"/>
<organism evidence="3 4">
    <name type="scientific">Actinomyces glycerinitolerans</name>
    <dbReference type="NCBI Taxonomy" id="1892869"/>
    <lineage>
        <taxon>Bacteria</taxon>
        <taxon>Bacillati</taxon>
        <taxon>Actinomycetota</taxon>
        <taxon>Actinomycetes</taxon>
        <taxon>Actinomycetales</taxon>
        <taxon>Actinomycetaceae</taxon>
        <taxon>Actinomyces</taxon>
    </lineage>
</organism>
<dbReference type="RefSeq" id="WP_073329728.1">
    <property type="nucleotide sequence ID" value="NZ_FQTT01000010.1"/>
</dbReference>
<keyword evidence="2" id="KW-0472">Membrane</keyword>